<keyword evidence="2" id="KW-1017">Isopeptide bond</keyword>
<evidence type="ECO:0000259" key="6">
    <source>
        <dbReference type="PROSITE" id="PS50069"/>
    </source>
</evidence>
<dbReference type="SUPFAM" id="SSF74788">
    <property type="entry name" value="Cullin repeat-like"/>
    <property type="match status" value="1"/>
</dbReference>
<evidence type="ECO:0000256" key="5">
    <source>
        <dbReference type="RuleBase" id="RU003829"/>
    </source>
</evidence>
<dbReference type="SUPFAM" id="SSF75632">
    <property type="entry name" value="Cullin homology domain"/>
    <property type="match status" value="1"/>
</dbReference>
<gene>
    <name evidence="7" type="ORF">BSTOLATCC_MIC31768</name>
</gene>
<dbReference type="EMBL" id="CAJZBQ010000032">
    <property type="protein sequence ID" value="CAG9322645.1"/>
    <property type="molecule type" value="Genomic_DNA"/>
</dbReference>
<dbReference type="InterPro" id="IPR059120">
    <property type="entry name" value="Cullin-like_AB"/>
</dbReference>
<dbReference type="GO" id="GO:0031461">
    <property type="term" value="C:cullin-RING ubiquitin ligase complex"/>
    <property type="evidence" value="ECO:0007669"/>
    <property type="project" value="InterPro"/>
</dbReference>
<evidence type="ECO:0000256" key="1">
    <source>
        <dbReference type="ARBA" id="ARBA00006019"/>
    </source>
</evidence>
<evidence type="ECO:0000313" key="8">
    <source>
        <dbReference type="Proteomes" id="UP001162131"/>
    </source>
</evidence>
<dbReference type="PROSITE" id="PS50069">
    <property type="entry name" value="CULLIN_2"/>
    <property type="match status" value="1"/>
</dbReference>
<dbReference type="PANTHER" id="PTHR11932">
    <property type="entry name" value="CULLIN"/>
    <property type="match status" value="1"/>
</dbReference>
<organism evidence="7 8">
    <name type="scientific">Blepharisma stoltei</name>
    <dbReference type="NCBI Taxonomy" id="1481888"/>
    <lineage>
        <taxon>Eukaryota</taxon>
        <taxon>Sar</taxon>
        <taxon>Alveolata</taxon>
        <taxon>Ciliophora</taxon>
        <taxon>Postciliodesmatophora</taxon>
        <taxon>Heterotrichea</taxon>
        <taxon>Heterotrichida</taxon>
        <taxon>Blepharismidae</taxon>
        <taxon>Blepharisma</taxon>
    </lineage>
</organism>
<evidence type="ECO:0000256" key="2">
    <source>
        <dbReference type="ARBA" id="ARBA00022499"/>
    </source>
</evidence>
<comment type="caution">
    <text evidence="7">The sequence shown here is derived from an EMBL/GenBank/DDBJ whole genome shotgun (WGS) entry which is preliminary data.</text>
</comment>
<dbReference type="Proteomes" id="UP001162131">
    <property type="component" value="Unassembled WGS sequence"/>
</dbReference>
<dbReference type="GO" id="GO:0006511">
    <property type="term" value="P:ubiquitin-dependent protein catabolic process"/>
    <property type="evidence" value="ECO:0007669"/>
    <property type="project" value="InterPro"/>
</dbReference>
<dbReference type="Pfam" id="PF00888">
    <property type="entry name" value="Cullin"/>
    <property type="match status" value="1"/>
</dbReference>
<protein>
    <recommendedName>
        <fullName evidence="6">Cullin family profile domain-containing protein</fullName>
    </recommendedName>
</protein>
<dbReference type="InterPro" id="IPR019559">
    <property type="entry name" value="Cullin_neddylation_domain"/>
</dbReference>
<dbReference type="InterPro" id="IPR036317">
    <property type="entry name" value="Cullin_homology_sf"/>
</dbReference>
<feature type="domain" description="Cullin family profile" evidence="6">
    <location>
        <begin position="375"/>
        <end position="598"/>
    </location>
</feature>
<dbReference type="FunFam" id="1.10.10.10:FF:000014">
    <property type="entry name" value="Cullin 1"/>
    <property type="match status" value="1"/>
</dbReference>
<comment type="similarity">
    <text evidence="1 4 5">Belongs to the cullin family.</text>
</comment>
<reference evidence="7" key="1">
    <citation type="submission" date="2021-09" db="EMBL/GenBank/DDBJ databases">
        <authorList>
            <consortium name="AG Swart"/>
            <person name="Singh M."/>
            <person name="Singh A."/>
            <person name="Seah K."/>
            <person name="Emmerich C."/>
        </authorList>
    </citation>
    <scope>NUCLEOTIDE SEQUENCE</scope>
    <source>
        <strain evidence="7">ATCC30299</strain>
    </source>
</reference>
<evidence type="ECO:0000256" key="3">
    <source>
        <dbReference type="ARBA" id="ARBA00022843"/>
    </source>
</evidence>
<keyword evidence="8" id="KW-1185">Reference proteome</keyword>
<dbReference type="FunFam" id="1.20.1310.10:FF:000002">
    <property type="entry name" value="cullin-3 isoform X1"/>
    <property type="match status" value="1"/>
</dbReference>
<dbReference type="Gene3D" id="1.20.1310.10">
    <property type="entry name" value="Cullin Repeats"/>
    <property type="match status" value="4"/>
</dbReference>
<dbReference type="SUPFAM" id="SSF46785">
    <property type="entry name" value="Winged helix' DNA-binding domain"/>
    <property type="match status" value="1"/>
</dbReference>
<name>A0AAU9J9J3_9CILI</name>
<dbReference type="SMART" id="SM00182">
    <property type="entry name" value="CULLIN"/>
    <property type="match status" value="1"/>
</dbReference>
<dbReference type="PROSITE" id="PS01256">
    <property type="entry name" value="CULLIN_1"/>
    <property type="match status" value="1"/>
</dbReference>
<dbReference type="FunFam" id="1.20.1310.10:FF:000001">
    <property type="entry name" value="Cullin 3"/>
    <property type="match status" value="1"/>
</dbReference>
<sequence length="724" mass="85032">MSDKKKPKIKSFKSIAKVASVEEAEELLEKISKAINQIYNFETSTLRYQEYYSYCYTLTMSKKEKILYNSLKSIIEEKTKIITEQLKGVQRENLLVKFRDLWDTHKTCTGYVKNLMSYLETGYIQQNRLTPIYDLGLITFKELVFKDETLCPKLNNLLMEMINKDRNGEVIEKDVIKSISNMLIEVGLNSRQMYKEILEDSFLMQTDIFYNNEAKLLIDEIQVPEFLKKAEERLEEEKRRVFAYLDISSMEPLLRLVDKNFIEINAKALVNSDSGLAKMINNTSINDICRMYRLYQRTHDLQKEIHACLERYILEKCEEIVKNQESIKNPIKLISDIIELREKIILIHTSAFKRDIMAEVSIRRSFENVFNKYPRIVLALVLYIDYLFQKEIKGISDEEIDLKLNKIIALFKYISDKDVFESYYKNYLAKRLLSDKSLNDEAEKSFVRLMKTECGSQYTSRIEGMINDMGVAKQDSNHFQNTAQFDFEVRVLTQTYWPQDDLQPILLPVQLAQISEKFTNFYMTQHSGRRLNWKHSYGNCILKANIGCEGKQYELLVSTYQACVLLLYNETDNYPLTSIISSLRGFKDELVKHILGLVKAKILTKPARGKDLPDDSVLTLNTKFTNKLKRIQVTIISSKEKEKNSQSQTMVDEERKHVIESAIIRVMKSRRELEHPNLIVEVCKLVSHRFTPDIKTVKKRIESLIERDYLERDERNINLYRYKA</sequence>
<evidence type="ECO:0000256" key="4">
    <source>
        <dbReference type="PROSITE-ProRule" id="PRU00330"/>
    </source>
</evidence>
<dbReference type="InterPro" id="IPR036388">
    <property type="entry name" value="WH-like_DNA-bd_sf"/>
</dbReference>
<dbReference type="AlphaFoldDB" id="A0AAU9J9J3"/>
<dbReference type="InterPro" id="IPR036390">
    <property type="entry name" value="WH_DNA-bd_sf"/>
</dbReference>
<dbReference type="Pfam" id="PF10557">
    <property type="entry name" value="Cullin_Nedd8"/>
    <property type="match status" value="1"/>
</dbReference>
<dbReference type="Pfam" id="PF26557">
    <property type="entry name" value="Cullin_AB"/>
    <property type="match status" value="1"/>
</dbReference>
<dbReference type="InterPro" id="IPR001373">
    <property type="entry name" value="Cullin_N"/>
</dbReference>
<dbReference type="Gene3D" id="3.30.230.130">
    <property type="entry name" value="Cullin, Chain C, Domain 2"/>
    <property type="match status" value="1"/>
</dbReference>
<dbReference type="SMART" id="SM00884">
    <property type="entry name" value="Cullin_Nedd8"/>
    <property type="match status" value="1"/>
</dbReference>
<keyword evidence="3" id="KW-0832">Ubl conjugation</keyword>
<dbReference type="Gene3D" id="1.10.10.10">
    <property type="entry name" value="Winged helix-like DNA-binding domain superfamily/Winged helix DNA-binding domain"/>
    <property type="match status" value="1"/>
</dbReference>
<proteinExistence type="inferred from homology"/>
<accession>A0AAU9J9J3</accession>
<dbReference type="InterPro" id="IPR016157">
    <property type="entry name" value="Cullin_CS"/>
</dbReference>
<dbReference type="GO" id="GO:0031625">
    <property type="term" value="F:ubiquitin protein ligase binding"/>
    <property type="evidence" value="ECO:0007669"/>
    <property type="project" value="InterPro"/>
</dbReference>
<dbReference type="InterPro" id="IPR045093">
    <property type="entry name" value="Cullin"/>
</dbReference>
<dbReference type="InterPro" id="IPR016159">
    <property type="entry name" value="Cullin_repeat-like_dom_sf"/>
</dbReference>
<evidence type="ECO:0000313" key="7">
    <source>
        <dbReference type="EMBL" id="CAG9322645.1"/>
    </source>
</evidence>
<dbReference type="InterPro" id="IPR016158">
    <property type="entry name" value="Cullin_homology"/>
</dbReference>